<sequence>MGTPYPGFPPNCPKCEEGLVALKRVPEQSATLSDFAKGSLPFLRPHVFEMKMGGNWDPREDLTTKLLQILHDPYTNEQTDDGCLCTMAEIGPPSRSPLLMHYKDDIE</sequence>
<dbReference type="AlphaFoldDB" id="A0A0B2UT88"/>
<comment type="caution">
    <text evidence="1">The sequence shown here is derived from an EMBL/GenBank/DDBJ whole genome shotgun (WGS) entry which is preliminary data.</text>
</comment>
<accession>A0A0B2UT88</accession>
<name>A0A0B2UT88_TOXCA</name>
<protein>
    <submittedName>
        <fullName evidence="1">Uncharacterized protein</fullName>
    </submittedName>
</protein>
<reference evidence="1 2" key="1">
    <citation type="submission" date="2014-11" db="EMBL/GenBank/DDBJ databases">
        <title>Genetic blueprint of the zoonotic pathogen Toxocara canis.</title>
        <authorList>
            <person name="Zhu X.-Q."/>
            <person name="Korhonen P.K."/>
            <person name="Cai H."/>
            <person name="Young N.D."/>
            <person name="Nejsum P."/>
            <person name="von Samson-Himmelstjerna G."/>
            <person name="Boag P.R."/>
            <person name="Tan P."/>
            <person name="Li Q."/>
            <person name="Min J."/>
            <person name="Yang Y."/>
            <person name="Wang X."/>
            <person name="Fang X."/>
            <person name="Hall R.S."/>
            <person name="Hofmann A."/>
            <person name="Sternberg P.W."/>
            <person name="Jex A.R."/>
            <person name="Gasser R.B."/>
        </authorList>
    </citation>
    <scope>NUCLEOTIDE SEQUENCE [LARGE SCALE GENOMIC DNA]</scope>
    <source>
        <strain evidence="1">PN_DK_2014</strain>
    </source>
</reference>
<dbReference type="EMBL" id="JPKZ01003252">
    <property type="protein sequence ID" value="KHN72459.1"/>
    <property type="molecule type" value="Genomic_DNA"/>
</dbReference>
<proteinExistence type="predicted"/>
<evidence type="ECO:0000313" key="1">
    <source>
        <dbReference type="EMBL" id="KHN72459.1"/>
    </source>
</evidence>
<evidence type="ECO:0000313" key="2">
    <source>
        <dbReference type="Proteomes" id="UP000031036"/>
    </source>
</evidence>
<gene>
    <name evidence="1" type="ORF">Tcan_00215</name>
</gene>
<dbReference type="Proteomes" id="UP000031036">
    <property type="component" value="Unassembled WGS sequence"/>
</dbReference>
<keyword evidence="2" id="KW-1185">Reference proteome</keyword>
<organism evidence="1 2">
    <name type="scientific">Toxocara canis</name>
    <name type="common">Canine roundworm</name>
    <dbReference type="NCBI Taxonomy" id="6265"/>
    <lineage>
        <taxon>Eukaryota</taxon>
        <taxon>Metazoa</taxon>
        <taxon>Ecdysozoa</taxon>
        <taxon>Nematoda</taxon>
        <taxon>Chromadorea</taxon>
        <taxon>Rhabditida</taxon>
        <taxon>Spirurina</taxon>
        <taxon>Ascaridomorpha</taxon>
        <taxon>Ascaridoidea</taxon>
        <taxon>Toxocaridae</taxon>
        <taxon>Toxocara</taxon>
    </lineage>
</organism>